<keyword evidence="2" id="KW-1185">Reference proteome</keyword>
<dbReference type="AlphaFoldDB" id="A0A402CSH6"/>
<dbReference type="RefSeq" id="WP_119320351.1">
    <property type="nucleotide sequence ID" value="NZ_AP025739.1"/>
</dbReference>
<protein>
    <submittedName>
        <fullName evidence="1">Uncharacterized protein</fullName>
    </submittedName>
</protein>
<sequence length="82" mass="8962">MPKRQAVAEFLLGFFAFPVCALFGVMEAVLFHWTHAKAMLCVAFFALFPLAGAIKTRQKSLIAGQITGLIATILFYLAVKPS</sequence>
<evidence type="ECO:0000313" key="2">
    <source>
        <dbReference type="Proteomes" id="UP000287394"/>
    </source>
</evidence>
<accession>A0A402CSH6</accession>
<name>A0A402CSH6_9BACT</name>
<proteinExistence type="predicted"/>
<dbReference type="Proteomes" id="UP000287394">
    <property type="component" value="Chromosome"/>
</dbReference>
<dbReference type="KEGG" id="ccot:CCAX7_31290"/>
<reference evidence="1 2" key="1">
    <citation type="journal article" date="2019" name="Int. J. Syst. Evol. Microbiol.">
        <title>Capsulimonas corticalis gen. nov., sp. nov., an aerobic capsulated bacterium, of a novel bacterial order, Capsulimonadales ord. nov., of the class Armatimonadia of the phylum Armatimonadetes.</title>
        <authorList>
            <person name="Li J."/>
            <person name="Kudo C."/>
            <person name="Tonouchi A."/>
        </authorList>
    </citation>
    <scope>NUCLEOTIDE SEQUENCE [LARGE SCALE GENOMIC DNA]</scope>
    <source>
        <strain evidence="1 2">AX-7</strain>
    </source>
</reference>
<gene>
    <name evidence="1" type="ORF">CCAX7_31290</name>
</gene>
<dbReference type="EMBL" id="AP025739">
    <property type="protein sequence ID" value="BDI31078.1"/>
    <property type="molecule type" value="Genomic_DNA"/>
</dbReference>
<evidence type="ECO:0000313" key="1">
    <source>
        <dbReference type="EMBL" id="BDI31078.1"/>
    </source>
</evidence>
<organism evidence="1 2">
    <name type="scientific">Capsulimonas corticalis</name>
    <dbReference type="NCBI Taxonomy" id="2219043"/>
    <lineage>
        <taxon>Bacteria</taxon>
        <taxon>Bacillati</taxon>
        <taxon>Armatimonadota</taxon>
        <taxon>Armatimonadia</taxon>
        <taxon>Capsulimonadales</taxon>
        <taxon>Capsulimonadaceae</taxon>
        <taxon>Capsulimonas</taxon>
    </lineage>
</organism>